<feature type="region of interest" description="Disordered" evidence="1">
    <location>
        <begin position="1"/>
        <end position="28"/>
    </location>
</feature>
<name>X0WSK8_9ZZZZ</name>
<sequence>KISRLSLPLDPSGYGANPEPPVPEHVPMTPEENAAMLALLDRETSEL</sequence>
<organism evidence="2">
    <name type="scientific">marine sediment metagenome</name>
    <dbReference type="NCBI Taxonomy" id="412755"/>
    <lineage>
        <taxon>unclassified sequences</taxon>
        <taxon>metagenomes</taxon>
        <taxon>ecological metagenomes</taxon>
    </lineage>
</organism>
<comment type="caution">
    <text evidence="2">The sequence shown here is derived from an EMBL/GenBank/DDBJ whole genome shotgun (WGS) entry which is preliminary data.</text>
</comment>
<accession>X0WSK8</accession>
<protein>
    <submittedName>
        <fullName evidence="2">Uncharacterized protein</fullName>
    </submittedName>
</protein>
<evidence type="ECO:0000256" key="1">
    <source>
        <dbReference type="SAM" id="MobiDB-lite"/>
    </source>
</evidence>
<proteinExistence type="predicted"/>
<dbReference type="EMBL" id="BARS01036130">
    <property type="protein sequence ID" value="GAG26192.1"/>
    <property type="molecule type" value="Genomic_DNA"/>
</dbReference>
<evidence type="ECO:0000313" key="2">
    <source>
        <dbReference type="EMBL" id="GAG26192.1"/>
    </source>
</evidence>
<feature type="non-terminal residue" evidence="2">
    <location>
        <position position="1"/>
    </location>
</feature>
<dbReference type="AlphaFoldDB" id="X0WSK8"/>
<gene>
    <name evidence="2" type="ORF">S01H1_55571</name>
</gene>
<reference evidence="2" key="1">
    <citation type="journal article" date="2014" name="Front. Microbiol.">
        <title>High frequency of phylogenetically diverse reductive dehalogenase-homologous genes in deep subseafloor sedimentary metagenomes.</title>
        <authorList>
            <person name="Kawai M."/>
            <person name="Futagami T."/>
            <person name="Toyoda A."/>
            <person name="Takaki Y."/>
            <person name="Nishi S."/>
            <person name="Hori S."/>
            <person name="Arai W."/>
            <person name="Tsubouchi T."/>
            <person name="Morono Y."/>
            <person name="Uchiyama I."/>
            <person name="Ito T."/>
            <person name="Fujiyama A."/>
            <person name="Inagaki F."/>
            <person name="Takami H."/>
        </authorList>
    </citation>
    <scope>NUCLEOTIDE SEQUENCE</scope>
    <source>
        <strain evidence="2">Expedition CK06-06</strain>
    </source>
</reference>